<sequence>MTSDISHREKLAARDVPILRRDVYTQRGTIGARTMGIKSKAGQPATIFRPGLQFISIARGRRRPAVQVDTRDDSHDLNVLRLIDVADSRSGCCCRLLFERTTLYTLLASTREPNVKQNRELKMRYHFSMETKPWKFTDDTLTSAVAAARRTAADISLHSERDGI</sequence>
<dbReference type="AlphaFoldDB" id="A0A4C1TFP7"/>
<comment type="caution">
    <text evidence="1">The sequence shown here is derived from an EMBL/GenBank/DDBJ whole genome shotgun (WGS) entry which is preliminary data.</text>
</comment>
<proteinExistence type="predicted"/>
<dbReference type="EMBL" id="BGZK01005272">
    <property type="protein sequence ID" value="GBP13323.1"/>
    <property type="molecule type" value="Genomic_DNA"/>
</dbReference>
<protein>
    <submittedName>
        <fullName evidence="1">Uncharacterized protein</fullName>
    </submittedName>
</protein>
<keyword evidence="2" id="KW-1185">Reference proteome</keyword>
<name>A0A4C1TFP7_EUMVA</name>
<dbReference type="Proteomes" id="UP000299102">
    <property type="component" value="Unassembled WGS sequence"/>
</dbReference>
<reference evidence="1 2" key="1">
    <citation type="journal article" date="2019" name="Commun. Biol.">
        <title>The bagworm genome reveals a unique fibroin gene that provides high tensile strength.</title>
        <authorList>
            <person name="Kono N."/>
            <person name="Nakamura H."/>
            <person name="Ohtoshi R."/>
            <person name="Tomita M."/>
            <person name="Numata K."/>
            <person name="Arakawa K."/>
        </authorList>
    </citation>
    <scope>NUCLEOTIDE SEQUENCE [LARGE SCALE GENOMIC DNA]</scope>
</reference>
<gene>
    <name evidence="1" type="ORF">EVAR_101398_1</name>
</gene>
<evidence type="ECO:0000313" key="1">
    <source>
        <dbReference type="EMBL" id="GBP13323.1"/>
    </source>
</evidence>
<accession>A0A4C1TFP7</accession>
<evidence type="ECO:0000313" key="2">
    <source>
        <dbReference type="Proteomes" id="UP000299102"/>
    </source>
</evidence>
<organism evidence="1 2">
    <name type="scientific">Eumeta variegata</name>
    <name type="common">Bagworm moth</name>
    <name type="synonym">Eumeta japonica</name>
    <dbReference type="NCBI Taxonomy" id="151549"/>
    <lineage>
        <taxon>Eukaryota</taxon>
        <taxon>Metazoa</taxon>
        <taxon>Ecdysozoa</taxon>
        <taxon>Arthropoda</taxon>
        <taxon>Hexapoda</taxon>
        <taxon>Insecta</taxon>
        <taxon>Pterygota</taxon>
        <taxon>Neoptera</taxon>
        <taxon>Endopterygota</taxon>
        <taxon>Lepidoptera</taxon>
        <taxon>Glossata</taxon>
        <taxon>Ditrysia</taxon>
        <taxon>Tineoidea</taxon>
        <taxon>Psychidae</taxon>
        <taxon>Oiketicinae</taxon>
        <taxon>Eumeta</taxon>
    </lineage>
</organism>